<dbReference type="PANTHER" id="PTHR48079">
    <property type="entry name" value="PROTEIN YEEZ"/>
    <property type="match status" value="1"/>
</dbReference>
<dbReference type="AlphaFoldDB" id="A0A6J7FH22"/>
<evidence type="ECO:0000256" key="1">
    <source>
        <dbReference type="SAM" id="MobiDB-lite"/>
    </source>
</evidence>
<proteinExistence type="predicted"/>
<dbReference type="InterPro" id="IPR036291">
    <property type="entry name" value="NAD(P)-bd_dom_sf"/>
</dbReference>
<reference evidence="3" key="1">
    <citation type="submission" date="2020-05" db="EMBL/GenBank/DDBJ databases">
        <authorList>
            <person name="Chiriac C."/>
            <person name="Salcher M."/>
            <person name="Ghai R."/>
            <person name="Kavagutti S V."/>
        </authorList>
    </citation>
    <scope>NUCLEOTIDE SEQUENCE</scope>
</reference>
<gene>
    <name evidence="3" type="ORF">UFOPK3564_00030</name>
</gene>
<feature type="domain" description="NAD-dependent epimerase/dehydratase" evidence="2">
    <location>
        <begin position="26"/>
        <end position="240"/>
    </location>
</feature>
<dbReference type="SUPFAM" id="SSF51735">
    <property type="entry name" value="NAD(P)-binding Rossmann-fold domains"/>
    <property type="match status" value="1"/>
</dbReference>
<name>A0A6J7FH22_9ZZZZ</name>
<accession>A0A6J7FH22</accession>
<dbReference type="InterPro" id="IPR051783">
    <property type="entry name" value="NAD(P)-dependent_oxidoreduct"/>
</dbReference>
<sequence length="344" mass="36734">MPEPARPAAASSTPTSPMPESPVRRVLITGALGFIGRAVADRLTADGIEVVGVDRQADPARGVVAGDTTDPGPWAAALAGCDVVLHTAAVVSNAVDTDEQWRINVLGTRRVVEAARDAGVRRIVHLSSIRAFSDLGFPDGVTEDHPVRPDGNPYVDTKIASEQVVLQAHAAGEIETVVVRPGDVYGPGSRPWVLLPLEAIRSRQFLLPAMGRGIHSPVYVDDLVAGLVLCATRPEAAGQVLTIAGPRGVRCDEYFGHLYRMLGRRGPLGLPTPVAVALADAADRAGRVRGRRTEVNAISMRYLGRTGTYSIEKARRLLGYDPRVDLDEGMARTEEWLRAEGLLG</sequence>
<dbReference type="PANTHER" id="PTHR48079:SF6">
    <property type="entry name" value="NAD(P)-BINDING DOMAIN-CONTAINING PROTEIN-RELATED"/>
    <property type="match status" value="1"/>
</dbReference>
<dbReference type="InterPro" id="IPR001509">
    <property type="entry name" value="Epimerase_deHydtase"/>
</dbReference>
<dbReference type="Pfam" id="PF01370">
    <property type="entry name" value="Epimerase"/>
    <property type="match status" value="1"/>
</dbReference>
<evidence type="ECO:0000313" key="3">
    <source>
        <dbReference type="EMBL" id="CAB4891689.1"/>
    </source>
</evidence>
<evidence type="ECO:0000259" key="2">
    <source>
        <dbReference type="Pfam" id="PF01370"/>
    </source>
</evidence>
<dbReference type="EMBL" id="CAFBMK010000001">
    <property type="protein sequence ID" value="CAB4891689.1"/>
    <property type="molecule type" value="Genomic_DNA"/>
</dbReference>
<dbReference type="GO" id="GO:0005737">
    <property type="term" value="C:cytoplasm"/>
    <property type="evidence" value="ECO:0007669"/>
    <property type="project" value="TreeGrafter"/>
</dbReference>
<feature type="region of interest" description="Disordered" evidence="1">
    <location>
        <begin position="1"/>
        <end position="21"/>
    </location>
</feature>
<protein>
    <submittedName>
        <fullName evidence="3">Unannotated protein</fullName>
    </submittedName>
</protein>
<dbReference type="GO" id="GO:0004029">
    <property type="term" value="F:aldehyde dehydrogenase (NAD+) activity"/>
    <property type="evidence" value="ECO:0007669"/>
    <property type="project" value="TreeGrafter"/>
</dbReference>
<organism evidence="3">
    <name type="scientific">freshwater metagenome</name>
    <dbReference type="NCBI Taxonomy" id="449393"/>
    <lineage>
        <taxon>unclassified sequences</taxon>
        <taxon>metagenomes</taxon>
        <taxon>ecological metagenomes</taxon>
    </lineage>
</organism>
<feature type="compositionally biased region" description="Low complexity" evidence="1">
    <location>
        <begin position="1"/>
        <end position="15"/>
    </location>
</feature>
<dbReference type="Gene3D" id="3.40.50.720">
    <property type="entry name" value="NAD(P)-binding Rossmann-like Domain"/>
    <property type="match status" value="1"/>
</dbReference>